<keyword evidence="2" id="KW-1185">Reference proteome</keyword>
<reference evidence="1 2" key="1">
    <citation type="submission" date="2018-06" db="EMBL/GenBank/DDBJ databases">
        <title>Genome Sequence of the Brown Rot Fungal Pathogen Monilinia fructigena.</title>
        <authorList>
            <person name="Landi L."/>
            <person name="De Miccolis Angelini R.M."/>
            <person name="Pollastro S."/>
            <person name="Abate D."/>
            <person name="Faretra F."/>
            <person name="Romanazzi G."/>
        </authorList>
    </citation>
    <scope>NUCLEOTIDE SEQUENCE [LARGE SCALE GENOMIC DNA]</scope>
    <source>
        <strain evidence="1 2">Mfrg269</strain>
    </source>
</reference>
<protein>
    <submittedName>
        <fullName evidence="1">Uncharacterized protein</fullName>
    </submittedName>
</protein>
<sequence length="79" mass="8486">MFQEFGFDLEESKGGYWIGLWTKVEGFSVPRILTRNVERTKADAVAPEDVAGAEGRPNLVADPLALDAEAPLPVANALG</sequence>
<gene>
    <name evidence="1" type="ORF">DID88_001290</name>
</gene>
<dbReference type="AlphaFoldDB" id="A0A395IZ96"/>
<name>A0A395IZ96_9HELO</name>
<accession>A0A395IZ96</accession>
<comment type="caution">
    <text evidence="1">The sequence shown here is derived from an EMBL/GenBank/DDBJ whole genome shotgun (WGS) entry which is preliminary data.</text>
</comment>
<dbReference type="EMBL" id="QKRW01000011">
    <property type="protein sequence ID" value="RAL65184.1"/>
    <property type="molecule type" value="Genomic_DNA"/>
</dbReference>
<proteinExistence type="predicted"/>
<evidence type="ECO:0000313" key="1">
    <source>
        <dbReference type="EMBL" id="RAL65184.1"/>
    </source>
</evidence>
<evidence type="ECO:0000313" key="2">
    <source>
        <dbReference type="Proteomes" id="UP000249056"/>
    </source>
</evidence>
<organism evidence="1 2">
    <name type="scientific">Monilinia fructigena</name>
    <dbReference type="NCBI Taxonomy" id="38457"/>
    <lineage>
        <taxon>Eukaryota</taxon>
        <taxon>Fungi</taxon>
        <taxon>Dikarya</taxon>
        <taxon>Ascomycota</taxon>
        <taxon>Pezizomycotina</taxon>
        <taxon>Leotiomycetes</taxon>
        <taxon>Helotiales</taxon>
        <taxon>Sclerotiniaceae</taxon>
        <taxon>Monilinia</taxon>
    </lineage>
</organism>
<dbReference type="Proteomes" id="UP000249056">
    <property type="component" value="Unassembled WGS sequence"/>
</dbReference>